<sequence length="67" mass="7470">MKKLIALIGVFLVPIEGNLNGEHNLHTAALQLSKGKCSLFFLQDVFPVHEVIEPISPDCLVHYEGWV</sequence>
<dbReference type="OrthoDB" id="18208at2"/>
<proteinExistence type="predicted"/>
<accession>A0A2R8FBH9</accession>
<keyword evidence="2" id="KW-1185">Reference proteome</keyword>
<evidence type="ECO:0000313" key="2">
    <source>
        <dbReference type="Proteomes" id="UP000244926"/>
    </source>
</evidence>
<organism evidence="1 2">
    <name type="scientific">Chlamydia serpentis</name>
    <dbReference type="NCBI Taxonomy" id="1967782"/>
    <lineage>
        <taxon>Bacteria</taxon>
        <taxon>Pseudomonadati</taxon>
        <taxon>Chlamydiota</taxon>
        <taxon>Chlamydiia</taxon>
        <taxon>Chlamydiales</taxon>
        <taxon>Chlamydiaceae</taxon>
        <taxon>Chlamydia/Chlamydophila group</taxon>
        <taxon>Chlamydia</taxon>
    </lineage>
</organism>
<dbReference type="RefSeq" id="WP_108896729.1">
    <property type="nucleotide sequence ID" value="NZ_LT993738.1"/>
</dbReference>
<reference evidence="2" key="1">
    <citation type="submission" date="2017-11" db="EMBL/GenBank/DDBJ databases">
        <authorList>
            <person name="Seth-Smith MB H."/>
        </authorList>
    </citation>
    <scope>NUCLEOTIDE SEQUENCE [LARGE SCALE GENOMIC DNA]</scope>
</reference>
<dbReference type="EMBL" id="LT993738">
    <property type="protein sequence ID" value="SPN73783.1"/>
    <property type="molecule type" value="Genomic_DNA"/>
</dbReference>
<evidence type="ECO:0000313" key="1">
    <source>
        <dbReference type="EMBL" id="SPN73783.1"/>
    </source>
</evidence>
<dbReference type="Proteomes" id="UP000244926">
    <property type="component" value="Chromosome I"/>
</dbReference>
<gene>
    <name evidence="1" type="ORF">C10C_0629</name>
</gene>
<protein>
    <submittedName>
        <fullName evidence="1">Uncharacterized protein</fullName>
    </submittedName>
</protein>
<dbReference type="KEGG" id="csee:C10C_0629"/>
<dbReference type="AlphaFoldDB" id="A0A2R8FBH9"/>
<name>A0A2R8FBH9_9CHLA</name>